<evidence type="ECO:0000256" key="1">
    <source>
        <dbReference type="ARBA" id="ARBA00001946"/>
    </source>
</evidence>
<dbReference type="InterPro" id="IPR020084">
    <property type="entry name" value="NUDIX_hydrolase_CS"/>
</dbReference>
<dbReference type="EMBL" id="CP069352">
    <property type="protein sequence ID" value="QRK83290.1"/>
    <property type="molecule type" value="Genomic_DNA"/>
</dbReference>
<keyword evidence="2" id="KW-0378">Hydrolase</keyword>
<proteinExistence type="predicted"/>
<dbReference type="Pfam" id="PF00293">
    <property type="entry name" value="NUDIX"/>
    <property type="match status" value="1"/>
</dbReference>
<protein>
    <submittedName>
        <fullName evidence="4">NUDIX domain-containing protein</fullName>
    </submittedName>
</protein>
<dbReference type="PROSITE" id="PS00893">
    <property type="entry name" value="NUDIX_BOX"/>
    <property type="match status" value="1"/>
</dbReference>
<dbReference type="InterPro" id="IPR000086">
    <property type="entry name" value="NUDIX_hydrolase_dom"/>
</dbReference>
<comment type="cofactor">
    <cofactor evidence="1">
        <name>Mg(2+)</name>
        <dbReference type="ChEBI" id="CHEBI:18420"/>
    </cofactor>
</comment>
<evidence type="ECO:0000259" key="3">
    <source>
        <dbReference type="PROSITE" id="PS51462"/>
    </source>
</evidence>
<keyword evidence="5" id="KW-1185">Reference proteome</keyword>
<name>A0ABX7GDQ1_9PSED</name>
<dbReference type="PANTHER" id="PTHR43046:SF2">
    <property type="entry name" value="8-OXO-DGTP DIPHOSPHATASE-RELATED"/>
    <property type="match status" value="1"/>
</dbReference>
<gene>
    <name evidence="4" type="ORF">JN757_22525</name>
</gene>
<reference evidence="4 5" key="1">
    <citation type="submission" date="2021-02" db="EMBL/GenBank/DDBJ databases">
        <authorList>
            <person name="Cea Torrescassana E."/>
        </authorList>
    </citation>
    <scope>NUCLEOTIDE SEQUENCE [LARGE SCALE GENOMIC DNA]</scope>
    <source>
        <strain evidence="4 5">CT364</strain>
    </source>
</reference>
<dbReference type="RefSeq" id="WP_203419344.1">
    <property type="nucleotide sequence ID" value="NZ_CP069352.1"/>
</dbReference>
<dbReference type="InterPro" id="IPR015797">
    <property type="entry name" value="NUDIX_hydrolase-like_dom_sf"/>
</dbReference>
<accession>A0ABX7GDQ1</accession>
<dbReference type="Gene3D" id="3.90.79.10">
    <property type="entry name" value="Nucleoside Triphosphate Pyrophosphohydrolase"/>
    <property type="match status" value="1"/>
</dbReference>
<dbReference type="SUPFAM" id="SSF55811">
    <property type="entry name" value="Nudix"/>
    <property type="match status" value="1"/>
</dbReference>
<dbReference type="Proteomes" id="UP000663686">
    <property type="component" value="Chromosome"/>
</dbReference>
<evidence type="ECO:0000313" key="5">
    <source>
        <dbReference type="Proteomes" id="UP000663686"/>
    </source>
</evidence>
<feature type="domain" description="Nudix hydrolase" evidence="3">
    <location>
        <begin position="9"/>
        <end position="137"/>
    </location>
</feature>
<dbReference type="PANTHER" id="PTHR43046">
    <property type="entry name" value="GDP-MANNOSE MANNOSYL HYDROLASE"/>
    <property type="match status" value="1"/>
</dbReference>
<reference evidence="4 5" key="2">
    <citation type="submission" date="2021-03" db="EMBL/GenBank/DDBJ databases">
        <title>P. granadensis CT364 genome publication.</title>
        <authorList>
            <person name="Stach J."/>
            <person name="Montero-Calasanz Md.C."/>
        </authorList>
    </citation>
    <scope>NUCLEOTIDE SEQUENCE [LARGE SCALE GENOMIC DNA]</scope>
    <source>
        <strain evidence="4 5">CT364</strain>
    </source>
</reference>
<evidence type="ECO:0000313" key="4">
    <source>
        <dbReference type="EMBL" id="QRK83290.1"/>
    </source>
</evidence>
<sequence length="144" mass="15566">MPLTSDASPRTLHIAAALLLNPQGQTLLVRKRGTTAFMQPGGKIEAGEEPVHALARELEEELGLHIDPAQAQFLGEFSAPAANEPGFVVYAQIFQLTIAVDVCPAAEIEEVIWVDPATDPAVELAPLTRERILPFYRRSLSALA</sequence>
<dbReference type="CDD" id="cd04690">
    <property type="entry name" value="NUDIX_Hydrolase"/>
    <property type="match status" value="1"/>
</dbReference>
<evidence type="ECO:0000256" key="2">
    <source>
        <dbReference type="ARBA" id="ARBA00022801"/>
    </source>
</evidence>
<dbReference type="PROSITE" id="PS51462">
    <property type="entry name" value="NUDIX"/>
    <property type="match status" value="1"/>
</dbReference>
<organism evidence="4 5">
    <name type="scientific">Pseudomonas granadensis</name>
    <dbReference type="NCBI Taxonomy" id="1421430"/>
    <lineage>
        <taxon>Bacteria</taxon>
        <taxon>Pseudomonadati</taxon>
        <taxon>Pseudomonadota</taxon>
        <taxon>Gammaproteobacteria</taxon>
        <taxon>Pseudomonadales</taxon>
        <taxon>Pseudomonadaceae</taxon>
        <taxon>Pseudomonas</taxon>
    </lineage>
</organism>